<evidence type="ECO:0000313" key="1">
    <source>
        <dbReference type="EMBL" id="UPK72598.1"/>
    </source>
</evidence>
<protein>
    <submittedName>
        <fullName evidence="1">Uncharacterized protein</fullName>
    </submittedName>
</protein>
<organism evidence="1 2">
    <name type="scientific">Chitinophaga filiformis</name>
    <name type="common">Myxococcus filiformis</name>
    <name type="synonym">Flexibacter filiformis</name>
    <dbReference type="NCBI Taxonomy" id="104663"/>
    <lineage>
        <taxon>Bacteria</taxon>
        <taxon>Pseudomonadati</taxon>
        <taxon>Bacteroidota</taxon>
        <taxon>Chitinophagia</taxon>
        <taxon>Chitinophagales</taxon>
        <taxon>Chitinophagaceae</taxon>
        <taxon>Chitinophaga</taxon>
    </lineage>
</organism>
<dbReference type="Proteomes" id="UP000830198">
    <property type="component" value="Chromosome"/>
</dbReference>
<dbReference type="RefSeq" id="WP_247814781.1">
    <property type="nucleotide sequence ID" value="NZ_CP095855.1"/>
</dbReference>
<evidence type="ECO:0000313" key="2">
    <source>
        <dbReference type="Proteomes" id="UP000830198"/>
    </source>
</evidence>
<sequence length="91" mass="10226">MKIITLIISVYVLLMAVIPCCSFDNCEGDRHDAPQGICSPFFSCHNCSLPVVLEKTIQIEPVTNIIHTPYTEYRVISLPGYTAKCWNPPRV</sequence>
<proteinExistence type="predicted"/>
<accession>A0ABY4IAC5</accession>
<name>A0ABY4IAC5_CHIFI</name>
<dbReference type="EMBL" id="CP095855">
    <property type="protein sequence ID" value="UPK72598.1"/>
    <property type="molecule type" value="Genomic_DNA"/>
</dbReference>
<gene>
    <name evidence="1" type="ORF">MYF79_14995</name>
</gene>
<reference evidence="1 2" key="1">
    <citation type="submission" date="2022-04" db="EMBL/GenBank/DDBJ databases">
        <title>The arsenic-methylating capacity of Chitinophaga filiformis YT5 during chitin decomposition.</title>
        <authorList>
            <person name="Chen G."/>
            <person name="Liang Y."/>
        </authorList>
    </citation>
    <scope>NUCLEOTIDE SEQUENCE [LARGE SCALE GENOMIC DNA]</scope>
    <source>
        <strain evidence="1 2">YT5</strain>
    </source>
</reference>
<keyword evidence="2" id="KW-1185">Reference proteome</keyword>